<dbReference type="AlphaFoldDB" id="A0A382RSE3"/>
<sequence length="66" mass="7524">MGLTPLHIKSEIDDLNTFLITKFGYLKFGKCTPSLYVSIDTTNFFFLSKNTSSFNFLELGLFLVSF</sequence>
<reference evidence="1" key="1">
    <citation type="submission" date="2018-05" db="EMBL/GenBank/DDBJ databases">
        <authorList>
            <person name="Lanie J.A."/>
            <person name="Ng W.-L."/>
            <person name="Kazmierczak K.M."/>
            <person name="Andrzejewski T.M."/>
            <person name="Davidsen T.M."/>
            <person name="Wayne K.J."/>
            <person name="Tettelin H."/>
            <person name="Glass J.I."/>
            <person name="Rusch D."/>
            <person name="Podicherti R."/>
            <person name="Tsui H.-C.T."/>
            <person name="Winkler M.E."/>
        </authorList>
    </citation>
    <scope>NUCLEOTIDE SEQUENCE</scope>
</reference>
<name>A0A382RSE3_9ZZZZ</name>
<accession>A0A382RSE3</accession>
<evidence type="ECO:0000313" key="1">
    <source>
        <dbReference type="EMBL" id="SVC99561.1"/>
    </source>
</evidence>
<dbReference type="EMBL" id="UINC01123228">
    <property type="protein sequence ID" value="SVC99561.1"/>
    <property type="molecule type" value="Genomic_DNA"/>
</dbReference>
<proteinExistence type="predicted"/>
<gene>
    <name evidence="1" type="ORF">METZ01_LOCUS352415</name>
</gene>
<organism evidence="1">
    <name type="scientific">marine metagenome</name>
    <dbReference type="NCBI Taxonomy" id="408172"/>
    <lineage>
        <taxon>unclassified sequences</taxon>
        <taxon>metagenomes</taxon>
        <taxon>ecological metagenomes</taxon>
    </lineage>
</organism>
<protein>
    <submittedName>
        <fullName evidence="1">Uncharacterized protein</fullName>
    </submittedName>
</protein>